<evidence type="ECO:0000313" key="4">
    <source>
        <dbReference type="EMBL" id="RBP70648.1"/>
    </source>
</evidence>
<dbReference type="GO" id="GO:0003677">
    <property type="term" value="F:DNA binding"/>
    <property type="evidence" value="ECO:0007669"/>
    <property type="project" value="UniProtKB-KW"/>
</dbReference>
<dbReference type="Pfam" id="PF13280">
    <property type="entry name" value="WYL"/>
    <property type="match status" value="1"/>
</dbReference>
<dbReference type="PIRSF" id="PIRSF016838">
    <property type="entry name" value="PafC"/>
    <property type="match status" value="1"/>
</dbReference>
<dbReference type="InterPro" id="IPR051534">
    <property type="entry name" value="CBASS_pafABC_assoc_protein"/>
</dbReference>
<dbReference type="InterPro" id="IPR001034">
    <property type="entry name" value="DeoR_HTH"/>
</dbReference>
<evidence type="ECO:0000313" key="5">
    <source>
        <dbReference type="Proteomes" id="UP000253509"/>
    </source>
</evidence>
<dbReference type="InterPro" id="IPR013196">
    <property type="entry name" value="HTH_11"/>
</dbReference>
<dbReference type="GO" id="GO:0003700">
    <property type="term" value="F:DNA-binding transcription factor activity"/>
    <property type="evidence" value="ECO:0007669"/>
    <property type="project" value="InterPro"/>
</dbReference>
<comment type="caution">
    <text evidence="4">The sequence shown here is derived from an EMBL/GenBank/DDBJ whole genome shotgun (WGS) entry which is preliminary data.</text>
</comment>
<dbReference type="PROSITE" id="PS52050">
    <property type="entry name" value="WYL"/>
    <property type="match status" value="1"/>
</dbReference>
<keyword evidence="4" id="KW-0238">DNA-binding</keyword>
<dbReference type="InterPro" id="IPR057727">
    <property type="entry name" value="WCX_dom"/>
</dbReference>
<dbReference type="Gene3D" id="1.10.10.10">
    <property type="entry name" value="Winged helix-like DNA-binding domain superfamily/Winged helix DNA-binding domain"/>
    <property type="match status" value="1"/>
</dbReference>
<evidence type="ECO:0000256" key="2">
    <source>
        <dbReference type="ARBA" id="ARBA00023163"/>
    </source>
</evidence>
<dbReference type="PANTHER" id="PTHR34580">
    <property type="match status" value="1"/>
</dbReference>
<dbReference type="InterPro" id="IPR026881">
    <property type="entry name" value="WYL_dom"/>
</dbReference>
<feature type="domain" description="HTH deoR-type" evidence="3">
    <location>
        <begin position="3"/>
        <end position="58"/>
    </location>
</feature>
<dbReference type="Pfam" id="PF25583">
    <property type="entry name" value="WCX"/>
    <property type="match status" value="1"/>
</dbReference>
<dbReference type="Proteomes" id="UP000253509">
    <property type="component" value="Unassembled WGS sequence"/>
</dbReference>
<organism evidence="4 5">
    <name type="scientific">Brevibacterium celere</name>
    <dbReference type="NCBI Taxonomy" id="225845"/>
    <lineage>
        <taxon>Bacteria</taxon>
        <taxon>Bacillati</taxon>
        <taxon>Actinomycetota</taxon>
        <taxon>Actinomycetes</taxon>
        <taxon>Micrococcales</taxon>
        <taxon>Brevibacteriaceae</taxon>
        <taxon>Brevibacterium</taxon>
    </lineage>
</organism>
<keyword evidence="2" id="KW-0804">Transcription</keyword>
<evidence type="ECO:0000259" key="3">
    <source>
        <dbReference type="PROSITE" id="PS51000"/>
    </source>
</evidence>
<dbReference type="Pfam" id="PF08279">
    <property type="entry name" value="HTH_11"/>
    <property type="match status" value="1"/>
</dbReference>
<dbReference type="EMBL" id="QNSB01000008">
    <property type="protein sequence ID" value="RBP70648.1"/>
    <property type="molecule type" value="Genomic_DNA"/>
</dbReference>
<keyword evidence="1" id="KW-0805">Transcription regulation</keyword>
<dbReference type="AlphaFoldDB" id="A0A366IGE5"/>
<protein>
    <submittedName>
        <fullName evidence="4">Putative DNA-binding transcriptional regulator YafY</fullName>
    </submittedName>
</protein>
<name>A0A366IGE5_9MICO</name>
<accession>A0A366IGE5</accession>
<dbReference type="InterPro" id="IPR036388">
    <property type="entry name" value="WH-like_DNA-bd_sf"/>
</dbReference>
<dbReference type="PANTHER" id="PTHR34580:SF3">
    <property type="entry name" value="PROTEIN PAFB"/>
    <property type="match status" value="1"/>
</dbReference>
<dbReference type="RefSeq" id="WP_113904768.1">
    <property type="nucleotide sequence ID" value="NZ_QNSB01000008.1"/>
</dbReference>
<dbReference type="SUPFAM" id="SSF46785">
    <property type="entry name" value="Winged helix' DNA-binding domain"/>
    <property type="match status" value="1"/>
</dbReference>
<keyword evidence="5" id="KW-1185">Reference proteome</keyword>
<gene>
    <name evidence="4" type="ORF">DFO65_108100</name>
</gene>
<dbReference type="InterPro" id="IPR036390">
    <property type="entry name" value="WH_DNA-bd_sf"/>
</dbReference>
<sequence length="319" mass="34304">MTAESRLLSLLGLFASGRLYTASALAAHFGVTVRTIRRDITVLRELGYIIASVPGAAGGYRAESRTLLPPLQFEAGEALSTAIGLALLRGAGLSTADAASAAAKIRGMLPPHMRETVTAIGTAVSVLPGHEPEVDHAAVVAVASAIASAVLLTFTYAKSRRREDPGEEAPSERRVEPVQLVVLGAHWYLYAWDRDRADWRVFRLDRMRDVHATTFGCPPRDHPDAEAAVRAAVTSAAYPHRVVLEVDAPVAEAQSWFPTRSVTISAVPEGCLVEFGVENLDWAAAVAAHIPAPFRVVEPPEMVAALRRLRDRVDRAVGR</sequence>
<evidence type="ECO:0000256" key="1">
    <source>
        <dbReference type="ARBA" id="ARBA00023015"/>
    </source>
</evidence>
<dbReference type="PROSITE" id="PS51000">
    <property type="entry name" value="HTH_DEOR_2"/>
    <property type="match status" value="1"/>
</dbReference>
<reference evidence="4 5" key="1">
    <citation type="submission" date="2018-06" db="EMBL/GenBank/DDBJ databases">
        <title>Freshwater and sediment microbial communities from various areas in North America, analyzing microbe dynamics in response to fracking.</title>
        <authorList>
            <person name="Lamendella R."/>
        </authorList>
    </citation>
    <scope>NUCLEOTIDE SEQUENCE [LARGE SCALE GENOMIC DNA]</scope>
    <source>
        <strain evidence="4 5">3b_TX</strain>
    </source>
</reference>
<proteinExistence type="predicted"/>
<dbReference type="InterPro" id="IPR028349">
    <property type="entry name" value="PafC-like"/>
</dbReference>